<dbReference type="RefSeq" id="XP_031568525.1">
    <property type="nucleotide sequence ID" value="XM_031712665.1"/>
</dbReference>
<accession>A0A6P8IN96</accession>
<feature type="transmembrane region" description="Helical" evidence="1">
    <location>
        <begin position="100"/>
        <end position="121"/>
    </location>
</feature>
<keyword evidence="1" id="KW-0472">Membrane</keyword>
<feature type="transmembrane region" description="Helical" evidence="1">
    <location>
        <begin position="28"/>
        <end position="46"/>
    </location>
</feature>
<reference evidence="3 4" key="1">
    <citation type="submission" date="2025-04" db="UniProtKB">
        <authorList>
            <consortium name="RefSeq"/>
        </authorList>
    </citation>
    <scope>IDENTIFICATION</scope>
    <source>
        <tissue evidence="3 4">Tentacle</tissue>
    </source>
</reference>
<dbReference type="OrthoDB" id="6018356at2759"/>
<dbReference type="AlphaFoldDB" id="A0A6P8IN96"/>
<gene>
    <name evidence="3 4 5" type="primary">LOC116303161</name>
</gene>
<feature type="transmembrane region" description="Helical" evidence="1">
    <location>
        <begin position="254"/>
        <end position="277"/>
    </location>
</feature>
<dbReference type="Proteomes" id="UP000515163">
    <property type="component" value="Unplaced"/>
</dbReference>
<evidence type="ECO:0000313" key="4">
    <source>
        <dbReference type="RefSeq" id="XP_031568525.1"/>
    </source>
</evidence>
<dbReference type="GeneID" id="116303161"/>
<evidence type="ECO:0000313" key="3">
    <source>
        <dbReference type="RefSeq" id="XP_031568516.1"/>
    </source>
</evidence>
<sequence>MCDRACELMISCCSVVCKVCCRYMSAKVAFLIQFLVYGIFQGFNVATDAALFVELFKTQRRCSNMTSSPFHCTSFTPGNSSSTLKKLLEDHVDTLEVLEYSMMLVMGVGAAIYIVHMIILIPNLCKNFHDPDIALEVEGKVAPRYYQNITITHCMFMVLESIIHDIPASCLAMEISVHFWGKNDVNCWECSPITEPLPKEQSLSNTKLWLALMITGIGLLALYKGLMPLYFWVGNPFCWSCYFLRFFMVMPAGFIYALLILTPCMGVAALRVIPAVPSLKDEIGGTADTFWSIGLVFWVLIFICFITYFCCKRTIMDLCPCLAWCEEPKSRNKEEKKAGCICF</sequence>
<evidence type="ECO:0000256" key="1">
    <source>
        <dbReference type="SAM" id="Phobius"/>
    </source>
</evidence>
<name>A0A6P8IN96_ACTTE</name>
<proteinExistence type="predicted"/>
<feature type="transmembrane region" description="Helical" evidence="1">
    <location>
        <begin position="206"/>
        <end position="223"/>
    </location>
</feature>
<dbReference type="RefSeq" id="XP_031568534.1">
    <property type="nucleotide sequence ID" value="XM_031712674.1"/>
</dbReference>
<protein>
    <submittedName>
        <fullName evidence="3 4">Uncharacterized protein LOC116303161</fullName>
    </submittedName>
</protein>
<keyword evidence="1" id="KW-1133">Transmembrane helix</keyword>
<dbReference type="KEGG" id="aten:116303161"/>
<evidence type="ECO:0000313" key="2">
    <source>
        <dbReference type="Proteomes" id="UP000515163"/>
    </source>
</evidence>
<dbReference type="RefSeq" id="XP_031568516.1">
    <property type="nucleotide sequence ID" value="XM_031712656.1"/>
</dbReference>
<organism evidence="2 3">
    <name type="scientific">Actinia tenebrosa</name>
    <name type="common">Australian red waratah sea anemone</name>
    <dbReference type="NCBI Taxonomy" id="6105"/>
    <lineage>
        <taxon>Eukaryota</taxon>
        <taxon>Metazoa</taxon>
        <taxon>Cnidaria</taxon>
        <taxon>Anthozoa</taxon>
        <taxon>Hexacorallia</taxon>
        <taxon>Actiniaria</taxon>
        <taxon>Actiniidae</taxon>
        <taxon>Actinia</taxon>
    </lineage>
</organism>
<evidence type="ECO:0000313" key="5">
    <source>
        <dbReference type="RefSeq" id="XP_031568534.1"/>
    </source>
</evidence>
<feature type="transmembrane region" description="Helical" evidence="1">
    <location>
        <begin position="289"/>
        <end position="310"/>
    </location>
</feature>
<keyword evidence="1" id="KW-0812">Transmembrane</keyword>
<keyword evidence="2" id="KW-1185">Reference proteome</keyword>